<feature type="region of interest" description="Disordered" evidence="1">
    <location>
        <begin position="118"/>
        <end position="162"/>
    </location>
</feature>
<sequence>MSRREEIKKKELLQLQFQQQLQHNTTMIQSWLPSSSQKMAPKPRQQFFDLPIIESGKSLNSIAEANETQRLGEFLDADSHKAFSRNKANGPPSGAMNTLMNKIKSDRRKKTETIRTPIGKNRVKPLAPIVNVGGTASASDSDSDADLRSDNRPTTKKPKLLF</sequence>
<evidence type="ECO:0000256" key="1">
    <source>
        <dbReference type="SAM" id="MobiDB-lite"/>
    </source>
</evidence>
<reference evidence="2 3" key="1">
    <citation type="journal article" date="2011" name="Proc. Natl. Acad. Sci. U.S.A.">
        <title>Comparative genomics of xylose-fermenting fungi for enhanced biofuel production.</title>
        <authorList>
            <person name="Wohlbach D.J."/>
            <person name="Kuo A."/>
            <person name="Sato T.K."/>
            <person name="Potts K.M."/>
            <person name="Salamov A.A."/>
            <person name="LaButti K.M."/>
            <person name="Sun H."/>
            <person name="Clum A."/>
            <person name="Pangilinan J.L."/>
            <person name="Lindquist E.A."/>
            <person name="Lucas S."/>
            <person name="Lapidus A."/>
            <person name="Jin M."/>
            <person name="Gunawan C."/>
            <person name="Balan V."/>
            <person name="Dale B.E."/>
            <person name="Jeffries T.W."/>
            <person name="Zinkel R."/>
            <person name="Barry K.W."/>
            <person name="Grigoriev I.V."/>
            <person name="Gasch A.P."/>
        </authorList>
    </citation>
    <scope>NUCLEOTIDE SEQUENCE [LARGE SCALE GENOMIC DNA]</scope>
    <source>
        <strain evidence="3">ATCC 10573 / BCRC 21748 / CBS 615 / JCM 9827 / NBRC 10315 / NRRL Y-1498 / VKM Y-70</strain>
    </source>
</reference>
<evidence type="ECO:0000313" key="2">
    <source>
        <dbReference type="EMBL" id="EGV65320.1"/>
    </source>
</evidence>
<dbReference type="AlphaFoldDB" id="G3B053"/>
<accession>G3B053</accession>
<dbReference type="InterPro" id="IPR022592">
    <property type="entry name" value="Nucleolar_19"/>
</dbReference>
<dbReference type="HOGENOM" id="CLU_094334_2_0_1"/>
<name>G3B053_CANTC</name>
<keyword evidence="3" id="KW-1185">Reference proteome</keyword>
<dbReference type="Pfam" id="PF10863">
    <property type="entry name" value="NOP19"/>
    <property type="match status" value="1"/>
</dbReference>
<proteinExistence type="predicted"/>
<dbReference type="GO" id="GO:0042274">
    <property type="term" value="P:ribosomal small subunit biogenesis"/>
    <property type="evidence" value="ECO:0007669"/>
    <property type="project" value="InterPro"/>
</dbReference>
<organism evidence="3">
    <name type="scientific">Candida tenuis (strain ATCC 10573 / BCRC 21748 / CBS 615 / JCM 9827 / NBRC 10315 / NRRL Y-1498 / VKM Y-70)</name>
    <name type="common">Yeast</name>
    <name type="synonym">Yamadazyma tenuis</name>
    <dbReference type="NCBI Taxonomy" id="590646"/>
    <lineage>
        <taxon>Eukaryota</taxon>
        <taxon>Fungi</taxon>
        <taxon>Dikarya</taxon>
        <taxon>Ascomycota</taxon>
        <taxon>Saccharomycotina</taxon>
        <taxon>Pichiomycetes</taxon>
        <taxon>Debaryomycetaceae</taxon>
        <taxon>Yamadazyma</taxon>
    </lineage>
</organism>
<dbReference type="GO" id="GO:0030686">
    <property type="term" value="C:90S preribosome"/>
    <property type="evidence" value="ECO:0007669"/>
    <property type="project" value="InterPro"/>
</dbReference>
<gene>
    <name evidence="2" type="ORF">CANTEDRAFT_129595</name>
</gene>
<protein>
    <submittedName>
        <fullName evidence="2">Uncharacterized protein</fullName>
    </submittedName>
</protein>
<dbReference type="Proteomes" id="UP000000707">
    <property type="component" value="Unassembled WGS sequence"/>
</dbReference>
<evidence type="ECO:0000313" key="3">
    <source>
        <dbReference type="Proteomes" id="UP000000707"/>
    </source>
</evidence>
<dbReference type="EMBL" id="GL996514">
    <property type="protein sequence ID" value="EGV65320.1"/>
    <property type="molecule type" value="Genomic_DNA"/>
</dbReference>